<gene>
    <name evidence="1" type="ORF">BDK51DRAFT_48117</name>
</gene>
<proteinExistence type="predicted"/>
<keyword evidence="2" id="KW-1185">Reference proteome</keyword>
<accession>A0A4P9VU59</accession>
<reference evidence="2" key="1">
    <citation type="journal article" date="2018" name="Nat. Microbiol.">
        <title>Leveraging single-cell genomics to expand the fungal tree of life.</title>
        <authorList>
            <person name="Ahrendt S.R."/>
            <person name="Quandt C.A."/>
            <person name="Ciobanu D."/>
            <person name="Clum A."/>
            <person name="Salamov A."/>
            <person name="Andreopoulos B."/>
            <person name="Cheng J.F."/>
            <person name="Woyke T."/>
            <person name="Pelin A."/>
            <person name="Henrissat B."/>
            <person name="Reynolds N.K."/>
            <person name="Benny G.L."/>
            <person name="Smith M.E."/>
            <person name="James T.Y."/>
            <person name="Grigoriev I.V."/>
        </authorList>
    </citation>
    <scope>NUCLEOTIDE SEQUENCE [LARGE SCALE GENOMIC DNA]</scope>
</reference>
<organism evidence="1 2">
    <name type="scientific">Blyttiomyces helicus</name>
    <dbReference type="NCBI Taxonomy" id="388810"/>
    <lineage>
        <taxon>Eukaryota</taxon>
        <taxon>Fungi</taxon>
        <taxon>Fungi incertae sedis</taxon>
        <taxon>Chytridiomycota</taxon>
        <taxon>Chytridiomycota incertae sedis</taxon>
        <taxon>Chytridiomycetes</taxon>
        <taxon>Chytridiomycetes incertae sedis</taxon>
        <taxon>Blyttiomyces</taxon>
    </lineage>
</organism>
<dbReference type="AlphaFoldDB" id="A0A4P9VU59"/>
<name>A0A4P9VU59_9FUNG</name>
<dbReference type="EMBL" id="ML001656">
    <property type="protein sequence ID" value="RKO83104.1"/>
    <property type="molecule type" value="Genomic_DNA"/>
</dbReference>
<dbReference type="Proteomes" id="UP000269721">
    <property type="component" value="Unassembled WGS sequence"/>
</dbReference>
<protein>
    <submittedName>
        <fullName evidence="1">Uncharacterized protein</fullName>
    </submittedName>
</protein>
<evidence type="ECO:0000313" key="1">
    <source>
        <dbReference type="EMBL" id="RKO83104.1"/>
    </source>
</evidence>
<evidence type="ECO:0000313" key="2">
    <source>
        <dbReference type="Proteomes" id="UP000269721"/>
    </source>
</evidence>
<sequence length="131" mass="15075">MSTAKLILNVLQKKYSLRLKREAILYLQEVLADLPLQQIPETLDFIAVAYIQQQGDRQLLVTRTNLEEVVGSVLRKAAVQRGPRDRGDAAMDDDEEEVQRSVEDVAAYLQVIDAFAVPKWRYRTDEKIFVR</sequence>